<keyword evidence="4" id="KW-1185">Reference proteome</keyword>
<dbReference type="InterPro" id="IPR041726">
    <property type="entry name" value="ACAD10_11_N"/>
</dbReference>
<dbReference type="PANTHER" id="PTHR21310">
    <property type="entry name" value="AMINOGLYCOSIDE PHOSPHOTRANSFERASE-RELATED-RELATED"/>
    <property type="match status" value="1"/>
</dbReference>
<evidence type="ECO:0000259" key="2">
    <source>
        <dbReference type="Pfam" id="PF01636"/>
    </source>
</evidence>
<dbReference type="InterPro" id="IPR011009">
    <property type="entry name" value="Kinase-like_dom_sf"/>
</dbReference>
<protein>
    <submittedName>
        <fullName evidence="3">Aminoglycoside phosphotransferase (APT) family kinase protein</fullName>
    </submittedName>
</protein>
<dbReference type="Gene3D" id="3.30.200.20">
    <property type="entry name" value="Phosphorylase Kinase, domain 1"/>
    <property type="match status" value="1"/>
</dbReference>
<feature type="region of interest" description="Disordered" evidence="1">
    <location>
        <begin position="1"/>
        <end position="24"/>
    </location>
</feature>
<dbReference type="Gene3D" id="3.90.1200.10">
    <property type="match status" value="1"/>
</dbReference>
<proteinExistence type="predicted"/>
<comment type="caution">
    <text evidence="3">The sequence shown here is derived from an EMBL/GenBank/DDBJ whole genome shotgun (WGS) entry which is preliminary data.</text>
</comment>
<evidence type="ECO:0000256" key="1">
    <source>
        <dbReference type="SAM" id="MobiDB-lite"/>
    </source>
</evidence>
<name>A0A7W7F649_9SPHN</name>
<dbReference type="AlphaFoldDB" id="A0A7W7F649"/>
<dbReference type="InterPro" id="IPR051678">
    <property type="entry name" value="AGP_Transferase"/>
</dbReference>
<dbReference type="GO" id="GO:0016301">
    <property type="term" value="F:kinase activity"/>
    <property type="evidence" value="ECO:0007669"/>
    <property type="project" value="UniProtKB-KW"/>
</dbReference>
<accession>A0A7W7F649</accession>
<dbReference type="EMBL" id="JACHNZ010000015">
    <property type="protein sequence ID" value="MBB4632001.1"/>
    <property type="molecule type" value="Genomic_DNA"/>
</dbReference>
<dbReference type="SUPFAM" id="SSF56112">
    <property type="entry name" value="Protein kinase-like (PK-like)"/>
    <property type="match status" value="1"/>
</dbReference>
<keyword evidence="3" id="KW-0808">Transferase</keyword>
<dbReference type="InterPro" id="IPR002575">
    <property type="entry name" value="Aminoglycoside_PTrfase"/>
</dbReference>
<dbReference type="RefSeq" id="WP_184067715.1">
    <property type="nucleotide sequence ID" value="NZ_JACHNZ010000015.1"/>
</dbReference>
<evidence type="ECO:0000313" key="4">
    <source>
        <dbReference type="Proteomes" id="UP000566324"/>
    </source>
</evidence>
<dbReference type="CDD" id="cd05154">
    <property type="entry name" value="ACAD10_11_N-like"/>
    <property type="match status" value="1"/>
</dbReference>
<evidence type="ECO:0000313" key="3">
    <source>
        <dbReference type="EMBL" id="MBB4632001.1"/>
    </source>
</evidence>
<keyword evidence="3" id="KW-0418">Kinase</keyword>
<reference evidence="3 4" key="1">
    <citation type="submission" date="2020-08" db="EMBL/GenBank/DDBJ databases">
        <title>Genomic Encyclopedia of Type Strains, Phase IV (KMG-IV): sequencing the most valuable type-strain genomes for metagenomic binning, comparative biology and taxonomic classification.</title>
        <authorList>
            <person name="Goeker M."/>
        </authorList>
    </citation>
    <scope>NUCLEOTIDE SEQUENCE [LARGE SCALE GENOMIC DNA]</scope>
    <source>
        <strain evidence="3 4">DSM 17328</strain>
    </source>
</reference>
<gene>
    <name evidence="3" type="ORF">GGQ98_001618</name>
</gene>
<organism evidence="3 4">
    <name type="scientific">Sphingosinicella soli</name>
    <dbReference type="NCBI Taxonomy" id="333708"/>
    <lineage>
        <taxon>Bacteria</taxon>
        <taxon>Pseudomonadati</taxon>
        <taxon>Pseudomonadota</taxon>
        <taxon>Alphaproteobacteria</taxon>
        <taxon>Sphingomonadales</taxon>
        <taxon>Sphingosinicellaceae</taxon>
        <taxon>Sphingosinicella</taxon>
    </lineage>
</organism>
<dbReference type="PANTHER" id="PTHR21310:SF40">
    <property type="entry name" value="AMINOGLYCOSIDE PHOSPHOTRANSFERASE DOMAIN-CONTAINING PROTEIN-RELATED"/>
    <property type="match status" value="1"/>
</dbReference>
<dbReference type="Pfam" id="PF01636">
    <property type="entry name" value="APH"/>
    <property type="match status" value="1"/>
</dbReference>
<dbReference type="Proteomes" id="UP000566324">
    <property type="component" value="Unassembled WGS sequence"/>
</dbReference>
<feature type="domain" description="Aminoglycoside phosphotransferase" evidence="2">
    <location>
        <begin position="79"/>
        <end position="278"/>
    </location>
</feature>
<sequence>MTEAAGNIKLRVEGGATSPKRRDLGSVSSTLSEWLNDHHIFDAPVTVEACTLPVGTGVANETLFARLGWEDGRSPSSFEVVVRIETGDALFPVATVDRSARIISALDGIAGVPVPKILAHEQSAEVFGAPFFIMSRIAGRVPTDNPPFHAEGWVAELDEGQRRRMWEDAVDVMARIHAIGLDRVAFLDDPVLGRSGLEQDLHYWLAYHATTAVPSSPVIKAAEAWLRENFPERPPTELAWGDCRVANMIFDDRGNVTAVLDWDMVSLAGGESDLAWWAVMDITNTISAGIERLPGFGTPHETIARWEQSRGRPAHAMEYQLVFAAYRMAVIMVRLSKLLRQGGTLPDANAQHMATANPGIQYLATMLHLSDEFEVATPWPGLDA</sequence>